<dbReference type="AlphaFoldDB" id="A0A8J7FDK6"/>
<gene>
    <name evidence="2" type="ORF">IOQ59_12560</name>
</gene>
<protein>
    <recommendedName>
        <fullName evidence="4">Alginate export domain-containing protein</fullName>
    </recommendedName>
</protein>
<comment type="caution">
    <text evidence="2">The sequence shown here is derived from an EMBL/GenBank/DDBJ whole genome shotgun (WGS) entry which is preliminary data.</text>
</comment>
<evidence type="ECO:0000313" key="3">
    <source>
        <dbReference type="Proteomes" id="UP000640333"/>
    </source>
</evidence>
<proteinExistence type="predicted"/>
<dbReference type="RefSeq" id="WP_193953727.1">
    <property type="nucleotide sequence ID" value="NZ_JADEYS010000012.1"/>
</dbReference>
<name>A0A8J7FDK6_9GAMM</name>
<keyword evidence="1" id="KW-0732">Signal</keyword>
<feature type="signal peptide" evidence="1">
    <location>
        <begin position="1"/>
        <end position="26"/>
    </location>
</feature>
<reference evidence="2" key="1">
    <citation type="submission" date="2020-10" db="EMBL/GenBank/DDBJ databases">
        <title>Bacterium isolated from coastal waters sediment.</title>
        <authorList>
            <person name="Chen R.-J."/>
            <person name="Lu D.-C."/>
            <person name="Zhu K.-L."/>
            <person name="Du Z.-J."/>
        </authorList>
    </citation>
    <scope>NUCLEOTIDE SEQUENCE</scope>
    <source>
        <strain evidence="2">N1Y112</strain>
    </source>
</reference>
<dbReference type="EMBL" id="JADEYS010000012">
    <property type="protein sequence ID" value="MBE9398092.1"/>
    <property type="molecule type" value="Genomic_DNA"/>
</dbReference>
<organism evidence="2 3">
    <name type="scientific">Pontibacterium sinense</name>
    <dbReference type="NCBI Taxonomy" id="2781979"/>
    <lineage>
        <taxon>Bacteria</taxon>
        <taxon>Pseudomonadati</taxon>
        <taxon>Pseudomonadota</taxon>
        <taxon>Gammaproteobacteria</taxon>
        <taxon>Oceanospirillales</taxon>
        <taxon>Oceanospirillaceae</taxon>
        <taxon>Pontibacterium</taxon>
    </lineage>
</organism>
<feature type="chain" id="PRO_5035265915" description="Alginate export domain-containing protein" evidence="1">
    <location>
        <begin position="27"/>
        <end position="406"/>
    </location>
</feature>
<accession>A0A8J7FDK6</accession>
<dbReference type="Proteomes" id="UP000640333">
    <property type="component" value="Unassembled WGS sequence"/>
</dbReference>
<keyword evidence="3" id="KW-1185">Reference proteome</keyword>
<evidence type="ECO:0008006" key="4">
    <source>
        <dbReference type="Google" id="ProtNLM"/>
    </source>
</evidence>
<sequence length="406" mass="45128">MQITTSIPVLLATLLCCLPSATVLFAAELTGRAALLGLLSETPKGATINRDTLSANQQSLRLMLARNSDRDEWSLHLRASRLQSNGVSAERRTARDLFRYRQLAGSVLEHASNNHQAQLAYEIDRAVYQRHFSTSTLSIGRQPIDWGSGRFWQPFNVFGAFAPTDLDTDYKAGIDTLVYDWYPTPFSSLTAVYAFAPNDADTHSNSAALYYRQPAGDQSEIAFIAGEVVDNRLWGASVESEWSGVGWRVEGVFFDQPQPAQDGLLWIAGLDYQFENGTLLNLEWYDNTLGSGSQSSLPQGHASLLIQNGLQQHLSRQVLGMGLSKDLTPLLHGSYTLLLSPLRDNQNERHVSSLHQFNALYSLSDESDLLVSFQFTQGKGLNPSGQPQSEFGHQPANIILRWRLYF</sequence>
<evidence type="ECO:0000256" key="1">
    <source>
        <dbReference type="SAM" id="SignalP"/>
    </source>
</evidence>
<evidence type="ECO:0000313" key="2">
    <source>
        <dbReference type="EMBL" id="MBE9398092.1"/>
    </source>
</evidence>